<dbReference type="PANTHER" id="PTHR11931">
    <property type="entry name" value="PHOSPHOGLYCERATE MUTASE"/>
    <property type="match status" value="1"/>
</dbReference>
<feature type="active site" description="Proton donor/acceptor" evidence="5">
    <location>
        <position position="105"/>
    </location>
</feature>
<dbReference type="InterPro" id="IPR001345">
    <property type="entry name" value="PG/BPGM_mutase_AS"/>
</dbReference>
<name>A0A6J2T7D0_DROLE</name>
<evidence type="ECO:0000256" key="2">
    <source>
        <dbReference type="ARBA" id="ARBA00006717"/>
    </source>
</evidence>
<dbReference type="GO" id="GO:0004619">
    <property type="term" value="F:phosphoglycerate mutase activity"/>
    <property type="evidence" value="ECO:0007669"/>
    <property type="project" value="UniProtKB-EC"/>
</dbReference>
<dbReference type="GeneID" id="115621354"/>
<dbReference type="Pfam" id="PF00300">
    <property type="entry name" value="His_Phos_1"/>
    <property type="match status" value="1"/>
</dbReference>
<dbReference type="InterPro" id="IPR005952">
    <property type="entry name" value="Phosphogly_mut1"/>
</dbReference>
<sequence length="267" mass="30564">MVIFKFLRSKLSQFMMKTNRLVLLRHGESEFNQLNKFCGWHDAPLSKGGMEDARKIAALNLLNANLEFDKVYTSTLCRAQTTTDIILREMKSSFVPVESHWRLNERHYGNLTGFNKRQMSDQYGEAQVQNWRRAFDSMPPSITPQNPYYFGIRNNPSFSDVPADQFPFAESMHMCSDRVLPVWDEIKKDMLNGKRVLVCTHGTVVRALIKHIEGLSDEAISKVNIPNCVPCVYEFDIKTGKLISPMTYLGDPEYIKAKTEQVASIGN</sequence>
<comment type="catalytic activity">
    <reaction evidence="8">
        <text>(2R)-2-phosphoglycerate = (2R)-3-phosphoglycerate</text>
        <dbReference type="Rhea" id="RHEA:15901"/>
        <dbReference type="ChEBI" id="CHEBI:58272"/>
        <dbReference type="ChEBI" id="CHEBI:58289"/>
        <dbReference type="EC" id="5.4.2.11"/>
    </reaction>
</comment>
<evidence type="ECO:0000256" key="6">
    <source>
        <dbReference type="PIRSR" id="PIRSR613078-2"/>
    </source>
</evidence>
<dbReference type="GO" id="GO:0006096">
    <property type="term" value="P:glycolytic process"/>
    <property type="evidence" value="ECO:0007669"/>
    <property type="project" value="UniProtKB-KW"/>
</dbReference>
<evidence type="ECO:0000256" key="4">
    <source>
        <dbReference type="ARBA" id="ARBA00023235"/>
    </source>
</evidence>
<evidence type="ECO:0000256" key="1">
    <source>
        <dbReference type="ARBA" id="ARBA00000505"/>
    </source>
</evidence>
<dbReference type="PROSITE" id="PS00175">
    <property type="entry name" value="PG_MUTASE"/>
    <property type="match status" value="1"/>
</dbReference>
<feature type="active site" description="Tele-phosphohistidine intermediate" evidence="5">
    <location>
        <position position="26"/>
    </location>
</feature>
<dbReference type="EC" id="5.4.2.11" evidence="8"/>
<evidence type="ECO:0000256" key="7">
    <source>
        <dbReference type="PIRSR" id="PIRSR613078-3"/>
    </source>
</evidence>
<keyword evidence="9" id="KW-1185">Reference proteome</keyword>
<evidence type="ECO:0000313" key="10">
    <source>
        <dbReference type="RefSeq" id="XP_030370837.1"/>
    </source>
</evidence>
<proteinExistence type="inferred from homology"/>
<dbReference type="Gene3D" id="3.40.50.1240">
    <property type="entry name" value="Phosphoglycerate mutase-like"/>
    <property type="match status" value="1"/>
</dbReference>
<comment type="similarity">
    <text evidence="2 8">Belongs to the phosphoglycerate mutase family. BPG-dependent PGAM subfamily.</text>
</comment>
<gene>
    <name evidence="10" type="primary">LOC115621354</name>
</gene>
<dbReference type="InterPro" id="IPR013078">
    <property type="entry name" value="His_Pase_superF_clade-1"/>
</dbReference>
<comment type="catalytic activity">
    <reaction evidence="1 8">
        <text>(2R)-3-phospho-glyceroyl phosphate = (2R)-2,3-bisphosphoglycerate + H(+)</text>
        <dbReference type="Rhea" id="RHEA:17765"/>
        <dbReference type="ChEBI" id="CHEBI:15378"/>
        <dbReference type="ChEBI" id="CHEBI:57604"/>
        <dbReference type="ChEBI" id="CHEBI:58248"/>
        <dbReference type="EC" id="5.4.2.4"/>
    </reaction>
</comment>
<feature type="binding site" evidence="6">
    <location>
        <begin position="25"/>
        <end position="32"/>
    </location>
    <ligand>
        <name>substrate</name>
    </ligand>
</feature>
<feature type="site" description="Transition state stabilizer" evidence="7">
    <location>
        <position position="201"/>
    </location>
</feature>
<dbReference type="EC" id="5.4.2.4" evidence="8"/>
<evidence type="ECO:0000256" key="5">
    <source>
        <dbReference type="PIRSR" id="PIRSR613078-1"/>
    </source>
</evidence>
<feature type="binding site" evidence="6">
    <location>
        <begin position="132"/>
        <end position="133"/>
    </location>
    <ligand>
        <name>substrate</name>
    </ligand>
</feature>
<dbReference type="InterPro" id="IPR029033">
    <property type="entry name" value="His_PPase_superfam"/>
</dbReference>
<dbReference type="AlphaFoldDB" id="A0A6J2T7D0"/>
<accession>A0A6J2T7D0</accession>
<feature type="binding site" evidence="6">
    <location>
        <position position="116"/>
    </location>
    <ligand>
        <name>substrate</name>
    </ligand>
</feature>
<keyword evidence="3 8" id="KW-0324">Glycolysis</keyword>
<dbReference type="PIRSF" id="PIRSF000709">
    <property type="entry name" value="6PFK_2-Ptase"/>
    <property type="match status" value="1"/>
</dbReference>
<keyword evidence="4 8" id="KW-0413">Isomerase</keyword>
<dbReference type="GO" id="GO:0004082">
    <property type="term" value="F:bisphosphoglycerate mutase activity"/>
    <property type="evidence" value="ECO:0007669"/>
    <property type="project" value="UniProtKB-EC"/>
</dbReference>
<reference evidence="10" key="1">
    <citation type="submission" date="2025-08" db="UniProtKB">
        <authorList>
            <consortium name="RefSeq"/>
        </authorList>
    </citation>
    <scope>IDENTIFICATION</scope>
    <source>
        <strain evidence="10">11010-0011.00</strain>
        <tissue evidence="10">Whole body</tissue>
    </source>
</reference>
<protein>
    <recommendedName>
        <fullName evidence="8">Phosphoglycerate mutase</fullName>
        <ecNumber evidence="8">5.4.2.11</ecNumber>
        <ecNumber evidence="8">5.4.2.4</ecNumber>
    </recommendedName>
</protein>
<dbReference type="NCBIfam" id="TIGR01258">
    <property type="entry name" value="pgm_1"/>
    <property type="match status" value="1"/>
</dbReference>
<dbReference type="GO" id="GO:0016791">
    <property type="term" value="F:phosphatase activity"/>
    <property type="evidence" value="ECO:0007669"/>
    <property type="project" value="UniProtKB-ARBA"/>
</dbReference>
<evidence type="ECO:0000256" key="3">
    <source>
        <dbReference type="ARBA" id="ARBA00023152"/>
    </source>
</evidence>
<dbReference type="SMART" id="SM00855">
    <property type="entry name" value="PGAM"/>
    <property type="match status" value="1"/>
</dbReference>
<dbReference type="Proteomes" id="UP000504634">
    <property type="component" value="Unplaced"/>
</dbReference>
<feature type="binding site" evidence="6">
    <location>
        <begin position="105"/>
        <end position="108"/>
    </location>
    <ligand>
        <name>substrate</name>
    </ligand>
</feature>
<dbReference type="RefSeq" id="XP_030370837.1">
    <property type="nucleotide sequence ID" value="XM_030514977.1"/>
</dbReference>
<dbReference type="CDD" id="cd07067">
    <property type="entry name" value="HP_PGM_like"/>
    <property type="match status" value="1"/>
</dbReference>
<evidence type="ECO:0000256" key="8">
    <source>
        <dbReference type="RuleBase" id="RU004511"/>
    </source>
</evidence>
<dbReference type="HAMAP" id="MF_01039">
    <property type="entry name" value="PGAM_GpmA"/>
    <property type="match status" value="1"/>
</dbReference>
<feature type="binding site" evidence="6">
    <location>
        <position position="78"/>
    </location>
    <ligand>
        <name>substrate</name>
    </ligand>
</feature>
<dbReference type="SUPFAM" id="SSF53254">
    <property type="entry name" value="Phosphoglycerate mutase-like"/>
    <property type="match status" value="1"/>
</dbReference>
<dbReference type="OrthoDB" id="354304at2759"/>
<organism evidence="9 10">
    <name type="scientific">Drosophila lebanonensis</name>
    <name type="common">Fruit fly</name>
    <name type="synonym">Scaptodrosophila lebanonensis</name>
    <dbReference type="NCBI Taxonomy" id="7225"/>
    <lineage>
        <taxon>Eukaryota</taxon>
        <taxon>Metazoa</taxon>
        <taxon>Ecdysozoa</taxon>
        <taxon>Arthropoda</taxon>
        <taxon>Hexapoda</taxon>
        <taxon>Insecta</taxon>
        <taxon>Pterygota</taxon>
        <taxon>Neoptera</taxon>
        <taxon>Endopterygota</taxon>
        <taxon>Diptera</taxon>
        <taxon>Brachycera</taxon>
        <taxon>Muscomorpha</taxon>
        <taxon>Ephydroidea</taxon>
        <taxon>Drosophilidae</taxon>
        <taxon>Scaptodrosophila</taxon>
    </lineage>
</organism>
<evidence type="ECO:0000313" key="9">
    <source>
        <dbReference type="Proteomes" id="UP000504634"/>
    </source>
</evidence>